<protein>
    <submittedName>
        <fullName evidence="2">MarR family transcriptional regulator</fullName>
    </submittedName>
</protein>
<gene>
    <name evidence="2" type="ORF">MUS1_07985</name>
</gene>
<dbReference type="SMART" id="SM00347">
    <property type="entry name" value="HTH_MARR"/>
    <property type="match status" value="1"/>
</dbReference>
<dbReference type="PRINTS" id="PR00598">
    <property type="entry name" value="HTHMARR"/>
</dbReference>
<dbReference type="STRING" id="1122207.MUS1_07985"/>
<keyword evidence="3" id="KW-1185">Reference proteome</keyword>
<feature type="domain" description="HTH marR-type" evidence="1">
    <location>
        <begin position="14"/>
        <end position="145"/>
    </location>
</feature>
<accession>X7E7P8</accession>
<dbReference type="EMBL" id="JAMB01000002">
    <property type="protein sequence ID" value="ETX11870.1"/>
    <property type="molecule type" value="Genomic_DNA"/>
</dbReference>
<dbReference type="PROSITE" id="PS50995">
    <property type="entry name" value="HTH_MARR_2"/>
    <property type="match status" value="1"/>
</dbReference>
<dbReference type="eggNOG" id="COG1846">
    <property type="taxonomic scope" value="Bacteria"/>
</dbReference>
<dbReference type="InterPro" id="IPR036388">
    <property type="entry name" value="WH-like_DNA-bd_sf"/>
</dbReference>
<name>X7E7P8_9GAMM</name>
<proteinExistence type="predicted"/>
<dbReference type="OrthoDB" id="6196575at2"/>
<evidence type="ECO:0000313" key="2">
    <source>
        <dbReference type="EMBL" id="ETX11870.1"/>
    </source>
</evidence>
<reference evidence="2 3" key="1">
    <citation type="submission" date="2014-01" db="EMBL/GenBank/DDBJ databases">
        <title>Marinomonas ushuaiensis DSM 15871 Genome Sequencing.</title>
        <authorList>
            <person name="Lai Q."/>
            <person name="Shao Z.S."/>
        </authorList>
    </citation>
    <scope>NUCLEOTIDE SEQUENCE [LARGE SCALE GENOMIC DNA]</scope>
    <source>
        <strain evidence="2 3">DSM 15871</strain>
    </source>
</reference>
<dbReference type="Pfam" id="PF01047">
    <property type="entry name" value="MarR"/>
    <property type="match status" value="1"/>
</dbReference>
<sequence>MSSTEDRSDDYNLDSQIGYLLRRAQQRHVSIFAERMLEGLTPQQFTVLVRLKQMGKISQNELGRQAGMDQATINGVVQRLSKRGYIKKSPSPTDKRMVLLEPTEDALAAMHDMIPVGRDITNATLAPLSADEADMLQSLLKKISEPTI</sequence>
<organism evidence="2 3">
    <name type="scientific">Marinomonas ushuaiensis DSM 15871</name>
    <dbReference type="NCBI Taxonomy" id="1122207"/>
    <lineage>
        <taxon>Bacteria</taxon>
        <taxon>Pseudomonadati</taxon>
        <taxon>Pseudomonadota</taxon>
        <taxon>Gammaproteobacteria</taxon>
        <taxon>Oceanospirillales</taxon>
        <taxon>Oceanospirillaceae</taxon>
        <taxon>Marinomonas</taxon>
    </lineage>
</organism>
<comment type="caution">
    <text evidence="2">The sequence shown here is derived from an EMBL/GenBank/DDBJ whole genome shotgun (WGS) entry which is preliminary data.</text>
</comment>
<dbReference type="SUPFAM" id="SSF46785">
    <property type="entry name" value="Winged helix' DNA-binding domain"/>
    <property type="match status" value="1"/>
</dbReference>
<dbReference type="PANTHER" id="PTHR33164:SF95">
    <property type="entry name" value="TRANSCRIPTIONAL REGULATOR"/>
    <property type="match status" value="1"/>
</dbReference>
<dbReference type="Gene3D" id="1.10.10.10">
    <property type="entry name" value="Winged helix-like DNA-binding domain superfamily/Winged helix DNA-binding domain"/>
    <property type="match status" value="1"/>
</dbReference>
<evidence type="ECO:0000259" key="1">
    <source>
        <dbReference type="PROSITE" id="PS50995"/>
    </source>
</evidence>
<dbReference type="PATRIC" id="fig|1122207.3.peg.911"/>
<dbReference type="Proteomes" id="UP000054058">
    <property type="component" value="Unassembled WGS sequence"/>
</dbReference>
<dbReference type="RefSeq" id="WP_036159559.1">
    <property type="nucleotide sequence ID" value="NZ_JAMB01000002.1"/>
</dbReference>
<dbReference type="PANTHER" id="PTHR33164">
    <property type="entry name" value="TRANSCRIPTIONAL REGULATOR, MARR FAMILY"/>
    <property type="match status" value="1"/>
</dbReference>
<evidence type="ECO:0000313" key="3">
    <source>
        <dbReference type="Proteomes" id="UP000054058"/>
    </source>
</evidence>
<dbReference type="InterPro" id="IPR000835">
    <property type="entry name" value="HTH_MarR-typ"/>
</dbReference>
<dbReference type="InterPro" id="IPR036390">
    <property type="entry name" value="WH_DNA-bd_sf"/>
</dbReference>
<dbReference type="InterPro" id="IPR039422">
    <property type="entry name" value="MarR/SlyA-like"/>
</dbReference>
<dbReference type="GO" id="GO:0006950">
    <property type="term" value="P:response to stress"/>
    <property type="evidence" value="ECO:0007669"/>
    <property type="project" value="TreeGrafter"/>
</dbReference>
<dbReference type="GO" id="GO:0003700">
    <property type="term" value="F:DNA-binding transcription factor activity"/>
    <property type="evidence" value="ECO:0007669"/>
    <property type="project" value="InterPro"/>
</dbReference>
<dbReference type="AlphaFoldDB" id="X7E7P8"/>